<dbReference type="OMA" id="YVAGPHD"/>
<dbReference type="PANTHER" id="PTHR31258:SF2">
    <property type="entry name" value="TRANSMEMBRANE PROTEIN 54"/>
    <property type="match status" value="1"/>
</dbReference>
<evidence type="ECO:0000256" key="4">
    <source>
        <dbReference type="ARBA" id="ARBA00022989"/>
    </source>
</evidence>
<feature type="transmembrane region" description="Helical" evidence="6">
    <location>
        <begin position="21"/>
        <end position="42"/>
    </location>
</feature>
<dbReference type="PANTHER" id="PTHR31258">
    <property type="entry name" value="KERATINOCYTE-ASSOCIATED PROTEIN 3"/>
    <property type="match status" value="1"/>
</dbReference>
<evidence type="ECO:0000313" key="7">
    <source>
        <dbReference type="Ensembl" id="ENSSPUP00000000407.1"/>
    </source>
</evidence>
<dbReference type="Ensembl" id="ENSSPUT00000000442.1">
    <property type="protein sequence ID" value="ENSSPUP00000000407.1"/>
    <property type="gene ID" value="ENSSPUG00000000387.1"/>
</dbReference>
<evidence type="ECO:0000256" key="5">
    <source>
        <dbReference type="ARBA" id="ARBA00023136"/>
    </source>
</evidence>
<keyword evidence="8" id="KW-1185">Reference proteome</keyword>
<comment type="subcellular location">
    <subcellularLocation>
        <location evidence="1">Membrane</location>
        <topology evidence="1">Multi-pass membrane protein</topology>
    </subcellularLocation>
</comment>
<proteinExistence type="inferred from homology"/>
<dbReference type="GO" id="GO:0016020">
    <property type="term" value="C:membrane"/>
    <property type="evidence" value="ECO:0007669"/>
    <property type="project" value="UniProtKB-SubCell"/>
</dbReference>
<evidence type="ECO:0000256" key="2">
    <source>
        <dbReference type="ARBA" id="ARBA00011030"/>
    </source>
</evidence>
<organism evidence="7 8">
    <name type="scientific">Sphenodon punctatus</name>
    <name type="common">Tuatara</name>
    <name type="synonym">Hatteria punctata</name>
    <dbReference type="NCBI Taxonomy" id="8508"/>
    <lineage>
        <taxon>Eukaryota</taxon>
        <taxon>Metazoa</taxon>
        <taxon>Chordata</taxon>
        <taxon>Craniata</taxon>
        <taxon>Vertebrata</taxon>
        <taxon>Euteleostomi</taxon>
        <taxon>Lepidosauria</taxon>
        <taxon>Sphenodontia</taxon>
        <taxon>Sphenodontidae</taxon>
        <taxon>Sphenodon</taxon>
    </lineage>
</organism>
<comment type="similarity">
    <text evidence="2">Belongs to the TMEM54 family.</text>
</comment>
<sequence>MCRLDTLDSSGTQKLLMKTGLILIVIGHLNFITGALVHGTVLRHVANPPDAISLQYAIANIILVTSAILTISCGIAAIVLSRYLSRKPLKWAVFSLSISSTLLSLACSVGLAVSIALTFANNGRSLLAMCAFTDVELIQLSHECPFDPTRVYSSTLSLWTMSLILDCVEIIFSIRCFLLTLALLNLRLCHRRTRKKKVTLQVVPPETQEATECHSLLRRDRAETVWL</sequence>
<dbReference type="GeneTree" id="ENSGT00390000004700"/>
<reference evidence="7" key="2">
    <citation type="submission" date="2025-09" db="UniProtKB">
        <authorList>
            <consortium name="Ensembl"/>
        </authorList>
    </citation>
    <scope>IDENTIFICATION</scope>
</reference>
<evidence type="ECO:0000256" key="3">
    <source>
        <dbReference type="ARBA" id="ARBA00022692"/>
    </source>
</evidence>
<evidence type="ECO:0000256" key="6">
    <source>
        <dbReference type="SAM" id="Phobius"/>
    </source>
</evidence>
<dbReference type="Proteomes" id="UP000694392">
    <property type="component" value="Unplaced"/>
</dbReference>
<dbReference type="AlphaFoldDB" id="A0A8D0G418"/>
<feature type="transmembrane region" description="Helical" evidence="6">
    <location>
        <begin position="54"/>
        <end position="80"/>
    </location>
</feature>
<evidence type="ECO:0000313" key="8">
    <source>
        <dbReference type="Proteomes" id="UP000694392"/>
    </source>
</evidence>
<reference evidence="7" key="1">
    <citation type="submission" date="2025-08" db="UniProtKB">
        <authorList>
            <consortium name="Ensembl"/>
        </authorList>
    </citation>
    <scope>IDENTIFICATION</scope>
</reference>
<keyword evidence="5 6" id="KW-0472">Membrane</keyword>
<accession>A0A8D0G418</accession>
<gene>
    <name evidence="7" type="primary">TMEM54</name>
</gene>
<feature type="transmembrane region" description="Helical" evidence="6">
    <location>
        <begin position="158"/>
        <end position="186"/>
    </location>
</feature>
<dbReference type="Pfam" id="PF12304">
    <property type="entry name" value="BCLP"/>
    <property type="match status" value="1"/>
</dbReference>
<keyword evidence="4 6" id="KW-1133">Transmembrane helix</keyword>
<keyword evidence="3 6" id="KW-0812">Transmembrane</keyword>
<dbReference type="InterPro" id="IPR020977">
    <property type="entry name" value="Beta-casein-like"/>
</dbReference>
<name>A0A8D0G418_SPHPU</name>
<protein>
    <submittedName>
        <fullName evidence="7">Transmembrane protein 54</fullName>
    </submittedName>
</protein>
<evidence type="ECO:0000256" key="1">
    <source>
        <dbReference type="ARBA" id="ARBA00004141"/>
    </source>
</evidence>
<feature type="transmembrane region" description="Helical" evidence="6">
    <location>
        <begin position="92"/>
        <end position="119"/>
    </location>
</feature>